<proteinExistence type="predicted"/>
<dbReference type="EMBL" id="GL380310">
    <property type="protein sequence ID" value="EGT52838.1"/>
    <property type="molecule type" value="Genomic_DNA"/>
</dbReference>
<accession>G0PE87</accession>
<dbReference type="AlphaFoldDB" id="G0PE87"/>
<feature type="transmembrane region" description="Helical" evidence="1">
    <location>
        <begin position="13"/>
        <end position="32"/>
    </location>
</feature>
<sequence>MDPYGRKQSYIEYYFLDIIAISCVIFLLSSYIGYKILKTVLRCCCRSKKVKNE</sequence>
<evidence type="ECO:0000313" key="3">
    <source>
        <dbReference type="Proteomes" id="UP000008068"/>
    </source>
</evidence>
<gene>
    <name evidence="2" type="ORF">CAEBREN_31467</name>
</gene>
<keyword evidence="1" id="KW-0812">Transmembrane</keyword>
<dbReference type="STRING" id="135651.G0PE87"/>
<dbReference type="Proteomes" id="UP000008068">
    <property type="component" value="Unassembled WGS sequence"/>
</dbReference>
<dbReference type="eggNOG" id="KOG1192">
    <property type="taxonomic scope" value="Eukaryota"/>
</dbReference>
<protein>
    <submittedName>
        <fullName evidence="2">Uncharacterized protein</fullName>
    </submittedName>
</protein>
<dbReference type="InParanoid" id="G0PE87"/>
<keyword evidence="3" id="KW-1185">Reference proteome</keyword>
<reference evidence="3" key="1">
    <citation type="submission" date="2011-07" db="EMBL/GenBank/DDBJ databases">
        <authorList>
            <consortium name="Caenorhabditis brenneri Sequencing and Analysis Consortium"/>
            <person name="Wilson R.K."/>
        </authorList>
    </citation>
    <scope>NUCLEOTIDE SEQUENCE [LARGE SCALE GENOMIC DNA]</scope>
    <source>
        <strain evidence="3">PB2801</strain>
    </source>
</reference>
<keyword evidence="1" id="KW-1133">Transmembrane helix</keyword>
<name>G0PE87_CAEBE</name>
<keyword evidence="1" id="KW-0472">Membrane</keyword>
<organism evidence="3">
    <name type="scientific">Caenorhabditis brenneri</name>
    <name type="common">Nematode worm</name>
    <dbReference type="NCBI Taxonomy" id="135651"/>
    <lineage>
        <taxon>Eukaryota</taxon>
        <taxon>Metazoa</taxon>
        <taxon>Ecdysozoa</taxon>
        <taxon>Nematoda</taxon>
        <taxon>Chromadorea</taxon>
        <taxon>Rhabditida</taxon>
        <taxon>Rhabditina</taxon>
        <taxon>Rhabditomorpha</taxon>
        <taxon>Rhabditoidea</taxon>
        <taxon>Rhabditidae</taxon>
        <taxon>Peloderinae</taxon>
        <taxon>Caenorhabditis</taxon>
    </lineage>
</organism>
<evidence type="ECO:0000256" key="1">
    <source>
        <dbReference type="SAM" id="Phobius"/>
    </source>
</evidence>
<evidence type="ECO:0000313" key="2">
    <source>
        <dbReference type="EMBL" id="EGT52838.1"/>
    </source>
</evidence>
<dbReference type="HOGENOM" id="CLU_3070667_0_0_1"/>